<sequence length="401" mass="44167">MLASRTTLRATRAGALRSAPIRSVRRNARFQSTESSSSSSSGSNPALVGGLAGGAIAFGGFYAWYHFSGAKSIVKASKQAKSYVDSASQKFKEAAPEPNEALEWLRNTALSYAAFVPGAKQYVNSAFNDLDTVRSKHGDKVDNIVREAYNELRDVAQGGINMQNAQKAWDIIEKHMKRIGELAGDAASEIINNHPELKDKVGGRIDQLKQMGEAYGPEAKKQVDQTWDQIRDIMKSGVSADTAKKIQNLVQEKSDMLRKMGDEAWKKGLEQAKPYLDKNPKVKEVVEKNADSLKQGNLQQLWEQVRNAVESGDTGKMEEFVKSQVNKAKQSGFGGLEQYLQMIPGASEIAPKLGQLQEVAQKHGKEAEKLLKETVDEIQQILSKRSQQAKELAEKAEKEAK</sequence>
<dbReference type="OrthoDB" id="3883941at2759"/>
<gene>
    <name evidence="2" type="ORF">K490DRAFT_39688</name>
</gene>
<dbReference type="AlphaFoldDB" id="A0A9P4LY73"/>
<evidence type="ECO:0000256" key="1">
    <source>
        <dbReference type="SAM" id="Coils"/>
    </source>
</evidence>
<reference evidence="2" key="1">
    <citation type="journal article" date="2020" name="Stud. Mycol.">
        <title>101 Dothideomycetes genomes: a test case for predicting lifestyles and emergence of pathogens.</title>
        <authorList>
            <person name="Haridas S."/>
            <person name="Albert R."/>
            <person name="Binder M."/>
            <person name="Bloem J."/>
            <person name="Labutti K."/>
            <person name="Salamov A."/>
            <person name="Andreopoulos B."/>
            <person name="Baker S."/>
            <person name="Barry K."/>
            <person name="Bills G."/>
            <person name="Bluhm B."/>
            <person name="Cannon C."/>
            <person name="Castanera R."/>
            <person name="Culley D."/>
            <person name="Daum C."/>
            <person name="Ezra D."/>
            <person name="Gonzalez J."/>
            <person name="Henrissat B."/>
            <person name="Kuo A."/>
            <person name="Liang C."/>
            <person name="Lipzen A."/>
            <person name="Lutzoni F."/>
            <person name="Magnuson J."/>
            <person name="Mondo S."/>
            <person name="Nolan M."/>
            <person name="Ohm R."/>
            <person name="Pangilinan J."/>
            <person name="Park H.-J."/>
            <person name="Ramirez L."/>
            <person name="Alfaro M."/>
            <person name="Sun H."/>
            <person name="Tritt A."/>
            <person name="Yoshinaga Y."/>
            <person name="Zwiers L.-H."/>
            <person name="Turgeon B."/>
            <person name="Goodwin S."/>
            <person name="Spatafora J."/>
            <person name="Crous P."/>
            <person name="Grigoriev I."/>
        </authorList>
    </citation>
    <scope>NUCLEOTIDE SEQUENCE</scope>
    <source>
        <strain evidence="2">CBS 121410</strain>
    </source>
</reference>
<keyword evidence="1" id="KW-0175">Coiled coil</keyword>
<dbReference type="EMBL" id="ML978716">
    <property type="protein sequence ID" value="KAF2088499.1"/>
    <property type="molecule type" value="Genomic_DNA"/>
</dbReference>
<evidence type="ECO:0000313" key="2">
    <source>
        <dbReference type="EMBL" id="KAF2088499.1"/>
    </source>
</evidence>
<keyword evidence="3" id="KW-1185">Reference proteome</keyword>
<proteinExistence type="predicted"/>
<protein>
    <submittedName>
        <fullName evidence="2">Uncharacterized protein</fullName>
    </submittedName>
</protein>
<name>A0A9P4LY73_9PEZI</name>
<organism evidence="2 3">
    <name type="scientific">Saccharata proteae CBS 121410</name>
    <dbReference type="NCBI Taxonomy" id="1314787"/>
    <lineage>
        <taxon>Eukaryota</taxon>
        <taxon>Fungi</taxon>
        <taxon>Dikarya</taxon>
        <taxon>Ascomycota</taxon>
        <taxon>Pezizomycotina</taxon>
        <taxon>Dothideomycetes</taxon>
        <taxon>Dothideomycetes incertae sedis</taxon>
        <taxon>Botryosphaeriales</taxon>
        <taxon>Saccharataceae</taxon>
        <taxon>Saccharata</taxon>
    </lineage>
</organism>
<dbReference type="Proteomes" id="UP000799776">
    <property type="component" value="Unassembled WGS sequence"/>
</dbReference>
<comment type="caution">
    <text evidence="2">The sequence shown here is derived from an EMBL/GenBank/DDBJ whole genome shotgun (WGS) entry which is preliminary data.</text>
</comment>
<accession>A0A9P4LY73</accession>
<evidence type="ECO:0000313" key="3">
    <source>
        <dbReference type="Proteomes" id="UP000799776"/>
    </source>
</evidence>
<feature type="coiled-coil region" evidence="1">
    <location>
        <begin position="353"/>
        <end position="399"/>
    </location>
</feature>